<feature type="chain" id="PRO_5040302545" description="ribonuclease T1" evidence="9">
    <location>
        <begin position="19"/>
        <end position="130"/>
    </location>
</feature>
<evidence type="ECO:0000256" key="9">
    <source>
        <dbReference type="SAM" id="SignalP"/>
    </source>
</evidence>
<dbReference type="GO" id="GO:0046589">
    <property type="term" value="F:ribonuclease T1 activity"/>
    <property type="evidence" value="ECO:0007669"/>
    <property type="project" value="UniProtKB-EC"/>
</dbReference>
<sequence length="130" mass="13762">MQLPLGVSLAALVYAALADAQARAGTRCGNTEYSATDVNRASTAACNYVRDGGRAGSSTYPHEYRNFEGFEFQGLEPPFYEFPILSSKRVYGGGRPGPDRVIITQDCSQAGQLTHTGASGNQFVGCSGTN</sequence>
<keyword evidence="6" id="KW-1015">Disulfide bond</keyword>
<dbReference type="PANTHER" id="PTHR42104">
    <property type="entry name" value="EXTRACELLULAR GUANYL-SPECIFIC RIBONUCLEASE RNTA (AFU_ORTHOLOGUE AFUA_4G03230)"/>
    <property type="match status" value="1"/>
</dbReference>
<evidence type="ECO:0000256" key="3">
    <source>
        <dbReference type="ARBA" id="ARBA00022722"/>
    </source>
</evidence>
<dbReference type="SUPFAM" id="SSF53933">
    <property type="entry name" value="Microbial ribonucleases"/>
    <property type="match status" value="1"/>
</dbReference>
<keyword evidence="5" id="KW-0378">Hydrolase</keyword>
<comment type="catalytic activity">
    <reaction evidence="8">
        <text>[RNA] containing guanosine + H2O = an [RNA fragment]-3'-guanosine-3'-phosphate + a 5'-hydroxy-ribonucleotide-3'-[RNA fragment].</text>
        <dbReference type="EC" id="4.6.1.24"/>
    </reaction>
</comment>
<keyword evidence="7" id="KW-0456">Lyase</keyword>
<evidence type="ECO:0000256" key="6">
    <source>
        <dbReference type="ARBA" id="ARBA00023157"/>
    </source>
</evidence>
<dbReference type="EMBL" id="JAIZPD010000001">
    <property type="protein sequence ID" value="KAH0968205.1"/>
    <property type="molecule type" value="Genomic_DNA"/>
</dbReference>
<dbReference type="InterPro" id="IPR016191">
    <property type="entry name" value="Ribonuclease/ribotoxin"/>
</dbReference>
<dbReference type="Proteomes" id="UP000824596">
    <property type="component" value="Unassembled WGS sequence"/>
</dbReference>
<evidence type="ECO:0000313" key="11">
    <source>
        <dbReference type="Proteomes" id="UP000824596"/>
    </source>
</evidence>
<evidence type="ECO:0000256" key="5">
    <source>
        <dbReference type="ARBA" id="ARBA00022801"/>
    </source>
</evidence>
<dbReference type="AlphaFoldDB" id="A0A9P8N763"/>
<dbReference type="PANTHER" id="PTHR42104:SF1">
    <property type="entry name" value="EXTRACELLULAR GUANYL-SPECIFIC RIBONUCLEASE RNTA (AFU_ORTHOLOGUE AFUA_4G03230)"/>
    <property type="match status" value="1"/>
</dbReference>
<evidence type="ECO:0000256" key="4">
    <source>
        <dbReference type="ARBA" id="ARBA00022759"/>
    </source>
</evidence>
<dbReference type="OrthoDB" id="5425539at2759"/>
<name>A0A9P8N763_9HYPO</name>
<dbReference type="Gene3D" id="3.10.450.30">
    <property type="entry name" value="Microbial ribonucleases"/>
    <property type="match status" value="1"/>
</dbReference>
<dbReference type="RefSeq" id="XP_044725718.1">
    <property type="nucleotide sequence ID" value="XM_044859318.1"/>
</dbReference>
<keyword evidence="9" id="KW-0732">Signal</keyword>
<proteinExistence type="inferred from homology"/>
<evidence type="ECO:0000256" key="2">
    <source>
        <dbReference type="ARBA" id="ARBA00012549"/>
    </source>
</evidence>
<dbReference type="GO" id="GO:0016787">
    <property type="term" value="F:hydrolase activity"/>
    <property type="evidence" value="ECO:0007669"/>
    <property type="project" value="UniProtKB-KW"/>
</dbReference>
<evidence type="ECO:0000313" key="10">
    <source>
        <dbReference type="EMBL" id="KAH0968205.1"/>
    </source>
</evidence>
<dbReference type="EC" id="4.6.1.24" evidence="2"/>
<keyword evidence="4" id="KW-0255">Endonuclease</keyword>
<keyword evidence="3" id="KW-0540">Nuclease</keyword>
<dbReference type="GO" id="GO:0003723">
    <property type="term" value="F:RNA binding"/>
    <property type="evidence" value="ECO:0007669"/>
    <property type="project" value="InterPro"/>
</dbReference>
<organism evidence="10 11">
    <name type="scientific">Hirsutella rhossiliensis</name>
    <dbReference type="NCBI Taxonomy" id="111463"/>
    <lineage>
        <taxon>Eukaryota</taxon>
        <taxon>Fungi</taxon>
        <taxon>Dikarya</taxon>
        <taxon>Ascomycota</taxon>
        <taxon>Pezizomycotina</taxon>
        <taxon>Sordariomycetes</taxon>
        <taxon>Hypocreomycetidae</taxon>
        <taxon>Hypocreales</taxon>
        <taxon>Ophiocordycipitaceae</taxon>
        <taxon>Hirsutella</taxon>
    </lineage>
</organism>
<keyword evidence="11" id="KW-1185">Reference proteome</keyword>
<dbReference type="GeneID" id="68349976"/>
<gene>
    <name evidence="10" type="ORF">HRG_00847</name>
</gene>
<reference evidence="10" key="1">
    <citation type="submission" date="2021-09" db="EMBL/GenBank/DDBJ databases">
        <title>A high-quality genome of the endoparasitic fungus Hirsutella rhossiliensis with a comparison of Hirsutella genomes reveals transposable elements contributing to genome size variation.</title>
        <authorList>
            <person name="Lin R."/>
            <person name="Jiao Y."/>
            <person name="Sun X."/>
            <person name="Ling J."/>
            <person name="Xie B."/>
            <person name="Cheng X."/>
        </authorList>
    </citation>
    <scope>NUCLEOTIDE SEQUENCE</scope>
    <source>
        <strain evidence="10">HR02</strain>
    </source>
</reference>
<dbReference type="InterPro" id="IPR000026">
    <property type="entry name" value="N1-like"/>
</dbReference>
<dbReference type="CDD" id="cd00606">
    <property type="entry name" value="fungal_RNase"/>
    <property type="match status" value="1"/>
</dbReference>
<protein>
    <recommendedName>
        <fullName evidence="2">ribonuclease T1</fullName>
        <ecNumber evidence="2">4.6.1.24</ecNumber>
    </recommendedName>
</protein>
<comment type="caution">
    <text evidence="10">The sequence shown here is derived from an EMBL/GenBank/DDBJ whole genome shotgun (WGS) entry which is preliminary data.</text>
</comment>
<evidence type="ECO:0000256" key="7">
    <source>
        <dbReference type="ARBA" id="ARBA00023239"/>
    </source>
</evidence>
<accession>A0A9P8N763</accession>
<feature type="signal peptide" evidence="9">
    <location>
        <begin position="1"/>
        <end position="18"/>
    </location>
</feature>
<evidence type="ECO:0000256" key="8">
    <source>
        <dbReference type="ARBA" id="ARBA00034015"/>
    </source>
</evidence>
<comment type="similarity">
    <text evidence="1">Belongs to the ribonuclease N1/T1 family.</text>
</comment>
<dbReference type="Pfam" id="PF00545">
    <property type="entry name" value="Ribonuclease"/>
    <property type="match status" value="1"/>
</dbReference>
<evidence type="ECO:0000256" key="1">
    <source>
        <dbReference type="ARBA" id="ARBA00009006"/>
    </source>
</evidence>